<dbReference type="AlphaFoldDB" id="A0A8S1MVT5"/>
<keyword evidence="2 6" id="KW-0812">Transmembrane</keyword>
<evidence type="ECO:0000256" key="3">
    <source>
        <dbReference type="ARBA" id="ARBA00022989"/>
    </source>
</evidence>
<dbReference type="PANTHER" id="PTHR31918:SF1">
    <property type="entry name" value="TRANSMEMBRANE PROTEIN 181"/>
    <property type="match status" value="1"/>
</dbReference>
<feature type="compositionally biased region" description="Low complexity" evidence="5">
    <location>
        <begin position="8"/>
        <end position="27"/>
    </location>
</feature>
<dbReference type="EMBL" id="CAJJDN010000041">
    <property type="protein sequence ID" value="CAD8080945.1"/>
    <property type="molecule type" value="Genomic_DNA"/>
</dbReference>
<organism evidence="8 9">
    <name type="scientific">Paramecium sonneborni</name>
    <dbReference type="NCBI Taxonomy" id="65129"/>
    <lineage>
        <taxon>Eukaryota</taxon>
        <taxon>Sar</taxon>
        <taxon>Alveolata</taxon>
        <taxon>Ciliophora</taxon>
        <taxon>Intramacronucleata</taxon>
        <taxon>Oligohymenophorea</taxon>
        <taxon>Peniculida</taxon>
        <taxon>Parameciidae</taxon>
        <taxon>Paramecium</taxon>
    </lineage>
</organism>
<evidence type="ECO:0000256" key="4">
    <source>
        <dbReference type="ARBA" id="ARBA00023136"/>
    </source>
</evidence>
<evidence type="ECO:0000313" key="9">
    <source>
        <dbReference type="Proteomes" id="UP000692954"/>
    </source>
</evidence>
<dbReference type="InterPro" id="IPR047843">
    <property type="entry name" value="WLS-like_TM"/>
</dbReference>
<proteinExistence type="predicted"/>
<reference evidence="8" key="1">
    <citation type="submission" date="2021-01" db="EMBL/GenBank/DDBJ databases">
        <authorList>
            <consortium name="Genoscope - CEA"/>
            <person name="William W."/>
        </authorList>
    </citation>
    <scope>NUCLEOTIDE SEQUENCE</scope>
</reference>
<sequence length="549" mass="64986">MQKEETPQSDQQLNNQLNKQSLNINKQTQDQEKNLPAGLKISETSDQKNINQQSFKTARKKVKNQINADLKGKTACKRFWILTFIVIIAFVIGSFFLPNSIISVEQTNICQLNFLNNNEETQKICLSEQNSVIALFIQGLQQQNQFMVAYAKFNMLTIPKLELRDINFTTSLFAVNNIKEDALFQNNLTSIHNSLGAYCYKNNSKQLNTIPQQNTQKNEDIIECSSLKLFNLFHLNYENYLIVINFTQLEQPQKNFIENFNYEIDFEFKVLNPIYQETIFIIRLIFLLTSIIAFLIFIFKMRNTSYQKLCLEQKFIIVLSFLLILYNDPLYILTIQNPNKVSLVFDVIFMSSFVIFIIFYWLESIENINDFNGKKFKYIFFIPKMIFSIIIWIFFSLCYILLAFNYFDDPLKNFNDYGEINYFGMKWASCGLIILYIIKQIKQFALFIFQYETRQWRFKQSGLLMINYFLIVMILVFTGSFSIINYAGEQVLISIALLNIYVYSEQYHWVSVEEREEKIQNIKDDEKVKEQQVNYLYSEENKEINTKHE</sequence>
<feature type="transmembrane region" description="Helical" evidence="6">
    <location>
        <begin position="315"/>
        <end position="335"/>
    </location>
</feature>
<dbReference type="PANTHER" id="PTHR31918">
    <property type="entry name" value="TRANSMEMBRANE PROTEIN 181"/>
    <property type="match status" value="1"/>
</dbReference>
<name>A0A8S1MVT5_9CILI</name>
<feature type="transmembrane region" description="Helical" evidence="6">
    <location>
        <begin position="462"/>
        <end position="484"/>
    </location>
</feature>
<comment type="caution">
    <text evidence="8">The sequence shown here is derived from an EMBL/GenBank/DDBJ whole genome shotgun (WGS) entry which is preliminary data.</text>
</comment>
<keyword evidence="3 6" id="KW-1133">Transmembrane helix</keyword>
<evidence type="ECO:0000313" key="8">
    <source>
        <dbReference type="EMBL" id="CAD8080945.1"/>
    </source>
</evidence>
<feature type="transmembrane region" description="Helical" evidence="6">
    <location>
        <begin position="341"/>
        <end position="362"/>
    </location>
</feature>
<feature type="domain" description="Wntless-like transmembrane" evidence="7">
    <location>
        <begin position="275"/>
        <end position="504"/>
    </location>
</feature>
<keyword evidence="4 6" id="KW-0472">Membrane</keyword>
<evidence type="ECO:0000256" key="5">
    <source>
        <dbReference type="SAM" id="MobiDB-lite"/>
    </source>
</evidence>
<evidence type="ECO:0000259" key="7">
    <source>
        <dbReference type="Pfam" id="PF06664"/>
    </source>
</evidence>
<gene>
    <name evidence="8" type="ORF">PSON_ATCC_30995.1.T0410133</name>
</gene>
<evidence type="ECO:0000256" key="6">
    <source>
        <dbReference type="SAM" id="Phobius"/>
    </source>
</evidence>
<evidence type="ECO:0000256" key="1">
    <source>
        <dbReference type="ARBA" id="ARBA00004141"/>
    </source>
</evidence>
<accession>A0A8S1MVT5</accession>
<feature type="region of interest" description="Disordered" evidence="5">
    <location>
        <begin position="1"/>
        <end position="33"/>
    </location>
</feature>
<protein>
    <recommendedName>
        <fullName evidence="7">Wntless-like transmembrane domain-containing protein</fullName>
    </recommendedName>
</protein>
<dbReference type="Proteomes" id="UP000692954">
    <property type="component" value="Unassembled WGS sequence"/>
</dbReference>
<dbReference type="OrthoDB" id="28186at2759"/>
<feature type="transmembrane region" description="Helical" evidence="6">
    <location>
        <begin position="280"/>
        <end position="299"/>
    </location>
</feature>
<dbReference type="GO" id="GO:0016020">
    <property type="term" value="C:membrane"/>
    <property type="evidence" value="ECO:0007669"/>
    <property type="project" value="UniProtKB-SubCell"/>
</dbReference>
<keyword evidence="9" id="KW-1185">Reference proteome</keyword>
<feature type="transmembrane region" description="Helical" evidence="6">
    <location>
        <begin position="422"/>
        <end position="441"/>
    </location>
</feature>
<dbReference type="InterPro" id="IPR040416">
    <property type="entry name" value="TMEM181"/>
</dbReference>
<feature type="transmembrane region" description="Helical" evidence="6">
    <location>
        <begin position="79"/>
        <end position="97"/>
    </location>
</feature>
<dbReference type="Pfam" id="PF06664">
    <property type="entry name" value="WLS-like_TM"/>
    <property type="match status" value="1"/>
</dbReference>
<feature type="transmembrane region" description="Helical" evidence="6">
    <location>
        <begin position="378"/>
        <end position="402"/>
    </location>
</feature>
<dbReference type="GO" id="GO:0015643">
    <property type="term" value="F:toxic substance binding"/>
    <property type="evidence" value="ECO:0007669"/>
    <property type="project" value="InterPro"/>
</dbReference>
<evidence type="ECO:0000256" key="2">
    <source>
        <dbReference type="ARBA" id="ARBA00022692"/>
    </source>
</evidence>
<comment type="subcellular location">
    <subcellularLocation>
        <location evidence="1">Membrane</location>
        <topology evidence="1">Multi-pass membrane protein</topology>
    </subcellularLocation>
</comment>